<keyword evidence="3" id="KW-1185">Reference proteome</keyword>
<dbReference type="AlphaFoldDB" id="A0A936ZWW3"/>
<evidence type="ECO:0000313" key="2">
    <source>
        <dbReference type="EMBL" id="MBL0686163.1"/>
    </source>
</evidence>
<evidence type="ECO:0000313" key="3">
    <source>
        <dbReference type="Proteomes" id="UP000651057"/>
    </source>
</evidence>
<dbReference type="Proteomes" id="UP000651057">
    <property type="component" value="Unassembled WGS sequence"/>
</dbReference>
<organism evidence="2 3">
    <name type="scientific">Aquimarina mytili</name>
    <dbReference type="NCBI Taxonomy" id="874423"/>
    <lineage>
        <taxon>Bacteria</taxon>
        <taxon>Pseudomonadati</taxon>
        <taxon>Bacteroidota</taxon>
        <taxon>Flavobacteriia</taxon>
        <taxon>Flavobacteriales</taxon>
        <taxon>Flavobacteriaceae</taxon>
        <taxon>Aquimarina</taxon>
    </lineage>
</organism>
<reference evidence="2" key="1">
    <citation type="submission" date="2021-01" db="EMBL/GenBank/DDBJ databases">
        <authorList>
            <person name="Zhong Y.L."/>
        </authorList>
    </citation>
    <scope>NUCLEOTIDE SEQUENCE</scope>
    <source>
        <strain evidence="2">KCTC 23302</strain>
    </source>
</reference>
<keyword evidence="1" id="KW-0812">Transmembrane</keyword>
<dbReference type="EMBL" id="JAERQJ010000022">
    <property type="protein sequence ID" value="MBL0686163.1"/>
    <property type="molecule type" value="Genomic_DNA"/>
</dbReference>
<feature type="transmembrane region" description="Helical" evidence="1">
    <location>
        <begin position="136"/>
        <end position="159"/>
    </location>
</feature>
<protein>
    <submittedName>
        <fullName evidence="2">Uncharacterized protein</fullName>
    </submittedName>
</protein>
<dbReference type="RefSeq" id="WP_201924752.1">
    <property type="nucleotide sequence ID" value="NZ_BAABAX010000010.1"/>
</dbReference>
<keyword evidence="1" id="KW-1133">Transmembrane helix</keyword>
<feature type="transmembrane region" description="Helical" evidence="1">
    <location>
        <begin position="40"/>
        <end position="61"/>
    </location>
</feature>
<gene>
    <name evidence="2" type="ORF">JJQ60_21745</name>
</gene>
<accession>A0A936ZWW3</accession>
<comment type="caution">
    <text evidence="2">The sequence shown here is derived from an EMBL/GenBank/DDBJ whole genome shotgun (WGS) entry which is preliminary data.</text>
</comment>
<feature type="transmembrane region" description="Helical" evidence="1">
    <location>
        <begin position="12"/>
        <end position="34"/>
    </location>
</feature>
<keyword evidence="1" id="KW-0472">Membrane</keyword>
<feature type="transmembrane region" description="Helical" evidence="1">
    <location>
        <begin position="105"/>
        <end position="124"/>
    </location>
</feature>
<name>A0A936ZWW3_9FLAO</name>
<sequence length="252" mass="29662">MDKTYRDNVGFSFIKVIMFIILLTPLLISIGYIAIQNLEIHYFLYAFIYGQLAIIFIKLIFEHSKRTFISDVIEHRLEPILKFEYEQEEWNNFIKKVLKKKIKRNFIISMTILLISIILIIIGYDLKNDGEFALAIGYNLLMLSLFWGLNNYIFIIYPLSNALHSKIKEIQCFKYGLILMDNHFVLKTFNYIKNIHLVEIDNEINICFTDETRGTSVEGNDANVITKTHIPIPKKNKNDSDKIYVKAFRKLM</sequence>
<proteinExistence type="predicted"/>
<evidence type="ECO:0000256" key="1">
    <source>
        <dbReference type="SAM" id="Phobius"/>
    </source>
</evidence>